<evidence type="ECO:0000313" key="1">
    <source>
        <dbReference type="EMBL" id="AVL25839.1"/>
    </source>
</evidence>
<dbReference type="EMBL" id="KY451036">
    <property type="protein sequence ID" value="AVL25839.1"/>
    <property type="molecule type" value="Genomic_RNA"/>
</dbReference>
<accession>A0A3Q8EA12</accession>
<sequence length="145" mass="16749">MTKVADSGVVLLKTFLRYHRYSTNEFLLLASIKGENLVDCHIRKRSELSVEELKKIAYAHYNSKVIDSTVTKIQGNNLNFTEAELETIIFVGPRITELASKTYVDNSRYVNYYGFYRAPDVEVNPVEQYAQRAFERAISERNSRV</sequence>
<name>A0A3Q8EA12_9VIRU</name>
<proteinExistence type="predicted"/>
<organism evidence="1">
    <name type="scientific">Arracacha latent virus V</name>
    <dbReference type="NCBI Taxonomy" id="2057934"/>
    <lineage>
        <taxon>Viruses</taxon>
        <taxon>Riboviria</taxon>
        <taxon>Orthornavirae</taxon>
        <taxon>Kitrinoviricota</taxon>
        <taxon>Alsuviricetes</taxon>
        <taxon>Tymovirales</taxon>
        <taxon>Betaflexiviridae</taxon>
        <taxon>Trivirinae</taxon>
        <taxon>Vitivirus</taxon>
    </lineage>
</organism>
<reference evidence="1" key="1">
    <citation type="submission" date="2017-01" db="EMBL/GenBank/DDBJ databases">
        <title>New viruses found in arracacha (Arracacia xanthorrhiza) using Next generation sequencing.</title>
        <authorList>
            <person name="De Souza J."/>
            <person name="Fuentes S."/>
            <person name="Muller G."/>
            <person name="Guzman M."/>
            <person name="Cuellar W."/>
            <person name="Kreuze J."/>
        </authorList>
    </citation>
    <scope>NUCLEOTIDE SEQUENCE</scope>
</reference>
<protein>
    <submittedName>
        <fullName evidence="1">Uncharacterized protein</fullName>
    </submittedName>
</protein>